<reference evidence="3" key="1">
    <citation type="submission" date="2016-02" db="EMBL/GenBank/DDBJ databases">
        <title>Draft genome sequence of Microdochium bolleyi, a fungal endophyte of beachgrass.</title>
        <authorList>
            <consortium name="DOE Joint Genome Institute"/>
            <person name="David A.S."/>
            <person name="May G."/>
            <person name="Haridas S."/>
            <person name="Lim J."/>
            <person name="Wang M."/>
            <person name="Labutti K."/>
            <person name="Lipzen A."/>
            <person name="Barry K."/>
            <person name="Grigoriev I.V."/>
        </authorList>
    </citation>
    <scope>NUCLEOTIDE SEQUENCE [LARGE SCALE GENOMIC DNA]</scope>
    <source>
        <strain evidence="3">J235TASD1</strain>
    </source>
</reference>
<organism evidence="2 3">
    <name type="scientific">Microdochium bolleyi</name>
    <dbReference type="NCBI Taxonomy" id="196109"/>
    <lineage>
        <taxon>Eukaryota</taxon>
        <taxon>Fungi</taxon>
        <taxon>Dikarya</taxon>
        <taxon>Ascomycota</taxon>
        <taxon>Pezizomycotina</taxon>
        <taxon>Sordariomycetes</taxon>
        <taxon>Xylariomycetidae</taxon>
        <taxon>Xylariales</taxon>
        <taxon>Microdochiaceae</taxon>
        <taxon>Microdochium</taxon>
    </lineage>
</organism>
<evidence type="ECO:0000313" key="3">
    <source>
        <dbReference type="Proteomes" id="UP000070501"/>
    </source>
</evidence>
<dbReference type="AlphaFoldDB" id="A0A136IVM4"/>
<sequence length="121" mass="12440">MAARHCVGMCEGDKPGTGERVLQALVAVLPATRGLGGARASVQPPPAVHGSRMMGTQAQPIPAVLVASVSHDWSACYGCRETVSTGTLLFRDCGCHSLAGMSPAPEPRQRGRELGSGSTVT</sequence>
<proteinExistence type="predicted"/>
<name>A0A136IVM4_9PEZI</name>
<dbReference type="Proteomes" id="UP000070501">
    <property type="component" value="Unassembled WGS sequence"/>
</dbReference>
<protein>
    <submittedName>
        <fullName evidence="2">Uncharacterized protein</fullName>
    </submittedName>
</protein>
<gene>
    <name evidence="2" type="ORF">Micbo1qcDRAFT_13948</name>
</gene>
<evidence type="ECO:0000313" key="2">
    <source>
        <dbReference type="EMBL" id="KXJ89040.1"/>
    </source>
</evidence>
<dbReference type="EMBL" id="KQ964256">
    <property type="protein sequence ID" value="KXJ89040.1"/>
    <property type="molecule type" value="Genomic_DNA"/>
</dbReference>
<keyword evidence="3" id="KW-1185">Reference proteome</keyword>
<accession>A0A136IVM4</accession>
<evidence type="ECO:0000256" key="1">
    <source>
        <dbReference type="SAM" id="MobiDB-lite"/>
    </source>
</evidence>
<dbReference type="InParanoid" id="A0A136IVM4"/>
<feature type="region of interest" description="Disordered" evidence="1">
    <location>
        <begin position="99"/>
        <end position="121"/>
    </location>
</feature>